<geneLocation type="plasmid" evidence="7 8">
    <name>AZO_p4</name>
</geneLocation>
<dbReference type="GO" id="GO:0009097">
    <property type="term" value="P:isoleucine biosynthetic process"/>
    <property type="evidence" value="ECO:0007669"/>
    <property type="project" value="TreeGrafter"/>
</dbReference>
<reference evidence="8" key="1">
    <citation type="journal article" date="2011" name="PLoS Genet.">
        <title>Azospirillum genomes reveal transition of bacteria from aquatic to terrestrial environments.</title>
        <authorList>
            <person name="Wisniewski-Dye F."/>
            <person name="Borziak K."/>
            <person name="Khalsa-Moyers G."/>
            <person name="Alexandre G."/>
            <person name="Sukharnikov L.O."/>
            <person name="Wuichet K."/>
            <person name="Hurst G.B."/>
            <person name="McDonald W.H."/>
            <person name="Robertson J.S."/>
            <person name="Barbe V."/>
            <person name="Calteau A."/>
            <person name="Rouy Z."/>
            <person name="Mangenot S."/>
            <person name="Prigent-Combaret C."/>
            <person name="Normand P."/>
            <person name="Boyer M."/>
            <person name="Siguier P."/>
            <person name="Dessaux Y."/>
            <person name="Elmerich C."/>
            <person name="Condemine G."/>
            <person name="Krishnen G."/>
            <person name="Kennedy I."/>
            <person name="Paterson A.H."/>
            <person name="Gonzalez V."/>
            <person name="Mavingui P."/>
            <person name="Zhulin I.B."/>
        </authorList>
    </citation>
    <scope>NUCLEOTIDE SEQUENCE [LARGE SCALE GENOMIC DNA]</scope>
    <source>
        <strain evidence="8">4B</strain>
    </source>
</reference>
<evidence type="ECO:0000256" key="2">
    <source>
        <dbReference type="ARBA" id="ARBA00010869"/>
    </source>
</evidence>
<dbReference type="InterPro" id="IPR002912">
    <property type="entry name" value="ACT_dom"/>
</dbReference>
<comment type="similarity">
    <text evidence="2">Belongs to the serine/threonine dehydratase family.</text>
</comment>
<dbReference type="GO" id="GO:0003941">
    <property type="term" value="F:L-serine ammonia-lyase activity"/>
    <property type="evidence" value="ECO:0007669"/>
    <property type="project" value="UniProtKB-EC"/>
</dbReference>
<evidence type="ECO:0000256" key="1">
    <source>
        <dbReference type="ARBA" id="ARBA00001933"/>
    </source>
</evidence>
<dbReference type="InterPro" id="IPR036052">
    <property type="entry name" value="TrpB-like_PALP_sf"/>
</dbReference>
<dbReference type="InterPro" id="IPR050147">
    <property type="entry name" value="Ser/Thr_Dehydratase"/>
</dbReference>
<dbReference type="InterPro" id="IPR005789">
    <property type="entry name" value="Thr_deHydtase_catblc"/>
</dbReference>
<organism evidence="7 8">
    <name type="scientific">Azospirillum lipoferum (strain 4B)</name>
    <dbReference type="NCBI Taxonomy" id="862719"/>
    <lineage>
        <taxon>Bacteria</taxon>
        <taxon>Pseudomonadati</taxon>
        <taxon>Pseudomonadota</taxon>
        <taxon>Alphaproteobacteria</taxon>
        <taxon>Rhodospirillales</taxon>
        <taxon>Azospirillaceae</taxon>
        <taxon>Azospirillum</taxon>
    </lineage>
</organism>
<dbReference type="PROSITE" id="PS51671">
    <property type="entry name" value="ACT"/>
    <property type="match status" value="1"/>
</dbReference>
<dbReference type="Proteomes" id="UP000005667">
    <property type="component" value="Plasmid AZO_p4"/>
</dbReference>
<dbReference type="NCBIfam" id="NF005600">
    <property type="entry name" value="PRK07334.1"/>
    <property type="match status" value="1"/>
</dbReference>
<dbReference type="Gene3D" id="3.30.70.260">
    <property type="match status" value="1"/>
</dbReference>
<proteinExistence type="inferred from homology"/>
<dbReference type="PANTHER" id="PTHR48078">
    <property type="entry name" value="THREONINE DEHYDRATASE, MITOCHONDRIAL-RELATED"/>
    <property type="match status" value="1"/>
</dbReference>
<dbReference type="InterPro" id="IPR001926">
    <property type="entry name" value="TrpB-like_PALP"/>
</dbReference>
<evidence type="ECO:0000259" key="6">
    <source>
        <dbReference type="PROSITE" id="PS51671"/>
    </source>
</evidence>
<dbReference type="EC" id="4.3.1.19" evidence="7"/>
<name>G7ZGB0_AZOL4</name>
<keyword evidence="8" id="KW-1185">Reference proteome</keyword>
<feature type="domain" description="ACT" evidence="6">
    <location>
        <begin position="326"/>
        <end position="404"/>
    </location>
</feature>
<keyword evidence="7" id="KW-0614">Plasmid</keyword>
<dbReference type="AlphaFoldDB" id="G7ZGB0"/>
<evidence type="ECO:0000256" key="5">
    <source>
        <dbReference type="ARBA" id="ARBA00049406"/>
    </source>
</evidence>
<dbReference type="FunFam" id="3.40.50.1100:FF:000005">
    <property type="entry name" value="Threonine dehydratase catabolic"/>
    <property type="match status" value="1"/>
</dbReference>
<dbReference type="SUPFAM" id="SSF53686">
    <property type="entry name" value="Tryptophan synthase beta subunit-like PLP-dependent enzymes"/>
    <property type="match status" value="1"/>
</dbReference>
<evidence type="ECO:0000313" key="7">
    <source>
        <dbReference type="EMBL" id="CBS90865.1"/>
    </source>
</evidence>
<dbReference type="GO" id="GO:0006565">
    <property type="term" value="P:L-serine catabolic process"/>
    <property type="evidence" value="ECO:0007669"/>
    <property type="project" value="TreeGrafter"/>
</dbReference>
<gene>
    <name evidence="7" type="primary">tdcB3</name>
    <name evidence="7" type="ordered locus">AZOLI_p40483</name>
</gene>
<dbReference type="Pfam" id="PF01842">
    <property type="entry name" value="ACT"/>
    <property type="match status" value="1"/>
</dbReference>
<dbReference type="Pfam" id="PF00291">
    <property type="entry name" value="PALP"/>
    <property type="match status" value="1"/>
</dbReference>
<dbReference type="OrthoDB" id="9811476at2"/>
<dbReference type="SUPFAM" id="SSF55021">
    <property type="entry name" value="ACT-like"/>
    <property type="match status" value="1"/>
</dbReference>
<evidence type="ECO:0000256" key="3">
    <source>
        <dbReference type="ARBA" id="ARBA00022898"/>
    </source>
</evidence>
<protein>
    <submittedName>
        <fullName evidence="7">Threonine dehydratase</fullName>
        <ecNumber evidence="7">4.3.1.19</ecNumber>
    </submittedName>
</protein>
<dbReference type="CDD" id="cd04886">
    <property type="entry name" value="ACT_ThrD-II-like"/>
    <property type="match status" value="1"/>
</dbReference>
<dbReference type="GO" id="GO:0004794">
    <property type="term" value="F:threonine deaminase activity"/>
    <property type="evidence" value="ECO:0007669"/>
    <property type="project" value="UniProtKB-EC"/>
</dbReference>
<sequence>MTITLEDVRAAAARIAGHLPRTPTVEAPRLGDMAGCRLHVKLENLHATSSFKERGALNKLLSLGEAERRAGVIAMSAGNHAQAVACHATRLGIRSTIVMPAFTPFTKVERTENLGATVELHGETLSEAAAFAHDLAARDGLTFVHPYDDPLVAAGQGTAALELLEDVPDLDVLVIPIGGGGLIAGMATAAKALRPDLEIVGVQCSLYPAVRQALAGQPITCGGATVAEGIAVKAPGALTLPIIRALVGEVVEVGEARLEEAVYRLATVQKQVAEGAGAAALAAVLEQPERYRDRKVGIVLSGGNIDSRIMAQVLMRGLVYEGRIVRLRIGITDAPGALARVTRLLGEAGANIVEVHHQRLFHNVPVKMAEVDVVLETRNQTHVETLIARMKDAGYPTSLMVEVG</sequence>
<dbReference type="CDD" id="cd01562">
    <property type="entry name" value="Thr-dehyd"/>
    <property type="match status" value="1"/>
</dbReference>
<dbReference type="RefSeq" id="WP_014189711.1">
    <property type="nucleotide sequence ID" value="NC_016587.1"/>
</dbReference>
<evidence type="ECO:0000256" key="4">
    <source>
        <dbReference type="ARBA" id="ARBA00023239"/>
    </source>
</evidence>
<dbReference type="EMBL" id="FQ311872">
    <property type="protein sequence ID" value="CBS90865.1"/>
    <property type="molecule type" value="Genomic_DNA"/>
</dbReference>
<dbReference type="NCBIfam" id="TIGR01127">
    <property type="entry name" value="ilvA_1Cterm"/>
    <property type="match status" value="1"/>
</dbReference>
<dbReference type="InterPro" id="IPR045865">
    <property type="entry name" value="ACT-like_dom_sf"/>
</dbReference>
<comment type="catalytic activity">
    <reaction evidence="5">
        <text>L-serine = pyruvate + NH4(+)</text>
        <dbReference type="Rhea" id="RHEA:19169"/>
        <dbReference type="ChEBI" id="CHEBI:15361"/>
        <dbReference type="ChEBI" id="CHEBI:28938"/>
        <dbReference type="ChEBI" id="CHEBI:33384"/>
        <dbReference type="EC" id="4.3.1.17"/>
    </reaction>
</comment>
<evidence type="ECO:0000313" key="8">
    <source>
        <dbReference type="Proteomes" id="UP000005667"/>
    </source>
</evidence>
<comment type="cofactor">
    <cofactor evidence="1">
        <name>pyridoxal 5'-phosphate</name>
        <dbReference type="ChEBI" id="CHEBI:597326"/>
    </cofactor>
</comment>
<keyword evidence="3" id="KW-0663">Pyridoxal phosphate</keyword>
<dbReference type="GO" id="GO:0006567">
    <property type="term" value="P:L-threonine catabolic process"/>
    <property type="evidence" value="ECO:0007669"/>
    <property type="project" value="InterPro"/>
</dbReference>
<dbReference type="Gene3D" id="3.40.50.1100">
    <property type="match status" value="2"/>
</dbReference>
<dbReference type="HOGENOM" id="CLU_021152_4_1_5"/>
<accession>G7ZGB0</accession>
<dbReference type="PANTHER" id="PTHR48078:SF6">
    <property type="entry name" value="L-THREONINE DEHYDRATASE CATABOLIC TDCB"/>
    <property type="match status" value="1"/>
</dbReference>
<dbReference type="KEGG" id="ali:AZOLI_p40483"/>
<keyword evidence="4 7" id="KW-0456">Lyase</keyword>
<dbReference type="InterPro" id="IPR044561">
    <property type="entry name" value="ACT_ThrD-II-like"/>
</dbReference>